<dbReference type="InterPro" id="IPR051396">
    <property type="entry name" value="Bact_Antivir_Def_Nuclease"/>
</dbReference>
<dbReference type="InterPro" id="IPR027417">
    <property type="entry name" value="P-loop_NTPase"/>
</dbReference>
<evidence type="ECO:0000313" key="3">
    <source>
        <dbReference type="Proteomes" id="UP000242412"/>
    </source>
</evidence>
<reference evidence="2 3" key="1">
    <citation type="submission" date="2016-11" db="EMBL/GenBank/DDBJ databases">
        <title>Simultaneous identification of Haemophilus influenzae and Haemophilus haemolyticus using TaqMan real-time PCR.</title>
        <authorList>
            <person name="Price E.P."/>
            <person name="Sarovich D.S."/>
            <person name="Harris T.M."/>
            <person name="Spargo J.C."/>
            <person name="Nosworthy E."/>
            <person name="Beissbarth J."/>
            <person name="Chang A.B."/>
            <person name="Smith-Vaughan H.C."/>
        </authorList>
    </citation>
    <scope>NUCLEOTIDE SEQUENCE [LARGE SCALE GENOMIC DNA]</scope>
    <source>
        <strain evidence="2 3">60884 B Hi-2</strain>
    </source>
</reference>
<dbReference type="Proteomes" id="UP000242412">
    <property type="component" value="Unassembled WGS sequence"/>
</dbReference>
<organism evidence="2 3">
    <name type="scientific">Haemophilus parainfluenzae</name>
    <dbReference type="NCBI Taxonomy" id="729"/>
    <lineage>
        <taxon>Bacteria</taxon>
        <taxon>Pseudomonadati</taxon>
        <taxon>Pseudomonadota</taxon>
        <taxon>Gammaproteobacteria</taxon>
        <taxon>Pasteurellales</taxon>
        <taxon>Pasteurellaceae</taxon>
        <taxon>Haemophilus</taxon>
    </lineage>
</organism>
<dbReference type="PANTHER" id="PTHR43581:SF2">
    <property type="entry name" value="EXCINUCLEASE ATPASE SUBUNIT"/>
    <property type="match status" value="1"/>
</dbReference>
<dbReference type="AlphaFoldDB" id="A0AB36IM11"/>
<accession>A0AB36IM11</accession>
<gene>
    <name evidence="2" type="ORF">BSO15_08310</name>
</gene>
<proteinExistence type="predicted"/>
<comment type="caution">
    <text evidence="2">The sequence shown here is derived from an EMBL/GenBank/DDBJ whole genome shotgun (WGS) entry which is preliminary data.</text>
</comment>
<dbReference type="Gene3D" id="3.40.50.300">
    <property type="entry name" value="P-loop containing nucleotide triphosphate hydrolases"/>
    <property type="match status" value="1"/>
</dbReference>
<feature type="domain" description="Endonuclease GajA/Old nuclease/RecF-like AAA" evidence="1">
    <location>
        <begin position="6"/>
        <end position="414"/>
    </location>
</feature>
<dbReference type="PANTHER" id="PTHR43581">
    <property type="entry name" value="ATP/GTP PHOSPHATASE"/>
    <property type="match status" value="1"/>
</dbReference>
<evidence type="ECO:0000259" key="1">
    <source>
        <dbReference type="Pfam" id="PF13175"/>
    </source>
</evidence>
<dbReference type="Pfam" id="PF13175">
    <property type="entry name" value="AAA_15"/>
    <property type="match status" value="1"/>
</dbReference>
<dbReference type="EMBL" id="MPJJ01000010">
    <property type="protein sequence ID" value="OLV26026.1"/>
    <property type="molecule type" value="Genomic_DNA"/>
</dbReference>
<dbReference type="InterPro" id="IPR041685">
    <property type="entry name" value="AAA_GajA/Old/RecF-like"/>
</dbReference>
<dbReference type="RefSeq" id="WP_075875991.1">
    <property type="nucleotide sequence ID" value="NZ_MPJJ01000010.1"/>
</dbReference>
<dbReference type="SUPFAM" id="SSF52540">
    <property type="entry name" value="P-loop containing nucleoside triphosphate hydrolases"/>
    <property type="match status" value="1"/>
</dbReference>
<evidence type="ECO:0000313" key="2">
    <source>
        <dbReference type="EMBL" id="OLV26026.1"/>
    </source>
</evidence>
<name>A0AB36IM11_HAEPA</name>
<protein>
    <recommendedName>
        <fullName evidence="1">Endonuclease GajA/Old nuclease/RecF-like AAA domain-containing protein</fullName>
    </recommendedName>
</protein>
<sequence>MSLQLKEVIFEGFKDSNFTAKVIFSPKKISIIHADNGMGKTSLLKGLHSFLEQDESYLLSLNVQRVFCTYTFNTTEHSFEVKLKENKSSFNWKDFEKSELKKSKSLSIAIERGISSSSFSHIDVSDIEKFFETKHTNSNQLTHLQKPMKKQMAMDIYNFLSSLNRKKARALSGLDQDFSQNHIYLENFETANLTNFIQEEYKKAFYNEIKNINRLILKAVNFAIQMTSGNNETNEYPNKLSSSELMQNKDNLISMLSNSHEEFSAKTSLLNALNWVDTEDDAKSILENTITEYLLRVIITDIKNTNLISSRFERFKDNFNSYLIKNKKLMVSENEINIRVNNGTHSLDELSSGERHLLTLLFCTLFKCEDRNFLFIDEPEISLNTRWQTKLLPLLHDLAPNTQIIVASHSPYIVNDRLDYLSELIVE</sequence>